<dbReference type="Proteomes" id="UP001138997">
    <property type="component" value="Unassembled WGS sequence"/>
</dbReference>
<dbReference type="EMBL" id="JAJOMB010000029">
    <property type="protein sequence ID" value="MCD5316424.1"/>
    <property type="molecule type" value="Genomic_DNA"/>
</dbReference>
<dbReference type="Pfam" id="PF07907">
    <property type="entry name" value="YibE_F"/>
    <property type="match status" value="1"/>
</dbReference>
<feature type="transmembrane region" description="Helical" evidence="2">
    <location>
        <begin position="221"/>
        <end position="239"/>
    </location>
</feature>
<keyword evidence="2" id="KW-0812">Transmembrane</keyword>
<keyword evidence="4" id="KW-1185">Reference proteome</keyword>
<feature type="transmembrane region" description="Helical" evidence="2">
    <location>
        <begin position="171"/>
        <end position="188"/>
    </location>
</feature>
<feature type="compositionally biased region" description="Basic and acidic residues" evidence="1">
    <location>
        <begin position="437"/>
        <end position="458"/>
    </location>
</feature>
<dbReference type="AlphaFoldDB" id="A0A9X1NMC5"/>
<feature type="transmembrane region" description="Helical" evidence="2">
    <location>
        <begin position="22"/>
        <end position="45"/>
    </location>
</feature>
<feature type="transmembrane region" description="Helical" evidence="2">
    <location>
        <begin position="251"/>
        <end position="274"/>
    </location>
</feature>
<feature type="region of interest" description="Disordered" evidence="1">
    <location>
        <begin position="419"/>
        <end position="458"/>
    </location>
</feature>
<comment type="caution">
    <text evidence="3">The sequence shown here is derived from an EMBL/GenBank/DDBJ whole genome shotgun (WGS) entry which is preliminary data.</text>
</comment>
<dbReference type="PANTHER" id="PTHR41771:SF1">
    <property type="entry name" value="MEMBRANE PROTEIN"/>
    <property type="match status" value="1"/>
</dbReference>
<keyword evidence="2" id="KW-0472">Membrane</keyword>
<feature type="transmembrane region" description="Helical" evidence="2">
    <location>
        <begin position="390"/>
        <end position="416"/>
    </location>
</feature>
<dbReference type="RefSeq" id="WP_231449271.1">
    <property type="nucleotide sequence ID" value="NZ_JAJOMB010000029.1"/>
</dbReference>
<evidence type="ECO:0000256" key="1">
    <source>
        <dbReference type="SAM" id="MobiDB-lite"/>
    </source>
</evidence>
<evidence type="ECO:0000313" key="3">
    <source>
        <dbReference type="EMBL" id="MCD5316424.1"/>
    </source>
</evidence>
<gene>
    <name evidence="3" type="ORF">LR394_36565</name>
</gene>
<feature type="transmembrane region" description="Helical" evidence="2">
    <location>
        <begin position="195"/>
        <end position="215"/>
    </location>
</feature>
<evidence type="ECO:0000313" key="4">
    <source>
        <dbReference type="Proteomes" id="UP001138997"/>
    </source>
</evidence>
<sequence>MGSHHAHGQAHSSEDFKIGRRALTWLLLVLVPMLLATVAGLVILWPTGTPTVARPVSSLGDVSEDVYAATVTKASTFECEGSSADRQADGTIPATTLCASVDVRIEAGPDEGESTTVQIPPQVYRSGISPGDSIQVARYPAEIIGDAEAAAEIPGALDDGTVYAWMDFSRSLPLGLLAVAFAVLVVAVGRLRGLAAILGLGLSYFAVIKFMLPALRLGEDPIAVAMVGSIAVMTIVLYLAHGFSAKTTTALLGTIFGLALMAGLAHWASSIGHLNGLSSEENSTLAQLTGDADLSGVILCGIIVAGLGVLNDVTITQASAVWEVRAYAPDLGFRELFVSGMRVGRDHLASTVYTIAFAYAGAALPTLILIDLYHQPLGQVLTSGAIAEEIVRTLVGSIGLILSIPVTTAVAAVIVASSPRESGQAHPTSGPGNWDTGETRRERRRREAAGEHDRRYPR</sequence>
<feature type="transmembrane region" description="Helical" evidence="2">
    <location>
        <begin position="351"/>
        <end position="370"/>
    </location>
</feature>
<organism evidence="3 4">
    <name type="scientific">Kineosporia babensis</name>
    <dbReference type="NCBI Taxonomy" id="499548"/>
    <lineage>
        <taxon>Bacteria</taxon>
        <taxon>Bacillati</taxon>
        <taxon>Actinomycetota</taxon>
        <taxon>Actinomycetes</taxon>
        <taxon>Kineosporiales</taxon>
        <taxon>Kineosporiaceae</taxon>
        <taxon>Kineosporia</taxon>
    </lineage>
</organism>
<dbReference type="InterPro" id="IPR012507">
    <property type="entry name" value="YibE_F"/>
</dbReference>
<reference evidence="3" key="1">
    <citation type="submission" date="2021-11" db="EMBL/GenBank/DDBJ databases">
        <title>Streptomyces corallinus and Kineosporia corallina sp. nov., two new coral-derived marine actinobacteria.</title>
        <authorList>
            <person name="Buangrab K."/>
            <person name="Sutthacheep M."/>
            <person name="Yeemin T."/>
            <person name="Harunari E."/>
            <person name="Igarashi Y."/>
            <person name="Sripreechasak P."/>
            <person name="Kanchanasin P."/>
            <person name="Tanasupawat S."/>
            <person name="Phongsopitanun W."/>
        </authorList>
    </citation>
    <scope>NUCLEOTIDE SEQUENCE</scope>
    <source>
        <strain evidence="3">JCM 31032</strain>
    </source>
</reference>
<keyword evidence="2" id="KW-1133">Transmembrane helix</keyword>
<protein>
    <submittedName>
        <fullName evidence="3">YibE/F family protein</fullName>
    </submittedName>
</protein>
<feature type="transmembrane region" description="Helical" evidence="2">
    <location>
        <begin position="294"/>
        <end position="315"/>
    </location>
</feature>
<accession>A0A9X1NMC5</accession>
<dbReference type="PANTHER" id="PTHR41771">
    <property type="entry name" value="MEMBRANE PROTEIN-RELATED"/>
    <property type="match status" value="1"/>
</dbReference>
<evidence type="ECO:0000256" key="2">
    <source>
        <dbReference type="SAM" id="Phobius"/>
    </source>
</evidence>
<proteinExistence type="predicted"/>
<name>A0A9X1NMC5_9ACTN</name>